<dbReference type="GO" id="GO:0042802">
    <property type="term" value="F:identical protein binding"/>
    <property type="evidence" value="ECO:0007669"/>
    <property type="project" value="TreeGrafter"/>
</dbReference>
<dbReference type="GO" id="GO:0008483">
    <property type="term" value="F:transaminase activity"/>
    <property type="evidence" value="ECO:0007669"/>
    <property type="project" value="UniProtKB-KW"/>
</dbReference>
<comment type="caution">
    <text evidence="8">The sequence shown here is derived from an EMBL/GenBank/DDBJ whole genome shotgun (WGS) entry which is preliminary data.</text>
</comment>
<dbReference type="NCBIfam" id="NF002325">
    <property type="entry name" value="PRK01278.1"/>
    <property type="match status" value="1"/>
</dbReference>
<keyword evidence="3" id="KW-0028">Amino-acid biosynthesis</keyword>
<organism evidence="8 9">
    <name type="scientific">Persicirhabdus sediminis</name>
    <dbReference type="NCBI Taxonomy" id="454144"/>
    <lineage>
        <taxon>Bacteria</taxon>
        <taxon>Pseudomonadati</taxon>
        <taxon>Verrucomicrobiota</taxon>
        <taxon>Verrucomicrobiia</taxon>
        <taxon>Verrucomicrobiales</taxon>
        <taxon>Verrucomicrobiaceae</taxon>
        <taxon>Persicirhabdus</taxon>
    </lineage>
</organism>
<sequence>MNTADTYSQFVLPTYGRFQLVPERAEGVYLWDNEGKRYLDFCTGIATCSVGHCHPAVTKAIQDQAATLVHCSNLYQIPQQAELAKLLVEKFVGTPGKVFFGNSGAEANDGMIKTARRYGHARPNANGEARYEIITFDKSFHGRTLGSMSATAQEKIQVGFTPLLAGFRYVPFNDSSALADAIGEHTVGIMFEPVQGEGGVNVADESFITTISQLADKHDLLLLLDEVQAGLGRCGTKMGYQAVSTSLKPDIVSWAKGLGGGIPIGAFWVSDRSIDDDGTTLSSLMGPGSHGSTYGGNPLVSAGALAVLKEILQLEENIHAREKQIRETIASWNHPLITEVRGKGLLLGIGLVSEKFNLKEGQMAGLKLCAALMDAGMLTVPAGPDTLRLLPPLNVTEQEIDDALTILKTVLDSNL</sequence>
<evidence type="ECO:0000256" key="5">
    <source>
        <dbReference type="ARBA" id="ARBA00022898"/>
    </source>
</evidence>
<dbReference type="InterPro" id="IPR049704">
    <property type="entry name" value="Aminotrans_3_PPA_site"/>
</dbReference>
<dbReference type="SUPFAM" id="SSF53383">
    <property type="entry name" value="PLP-dependent transferases"/>
    <property type="match status" value="1"/>
</dbReference>
<accession>A0A8J7MF86</accession>
<dbReference type="Gene3D" id="3.90.1150.10">
    <property type="entry name" value="Aspartate Aminotransferase, domain 1"/>
    <property type="match status" value="1"/>
</dbReference>
<dbReference type="EMBL" id="JAENIM010000039">
    <property type="protein sequence ID" value="MBK1791603.1"/>
    <property type="molecule type" value="Genomic_DNA"/>
</dbReference>
<evidence type="ECO:0000313" key="9">
    <source>
        <dbReference type="Proteomes" id="UP000624703"/>
    </source>
</evidence>
<dbReference type="GO" id="GO:0006526">
    <property type="term" value="P:L-arginine biosynthetic process"/>
    <property type="evidence" value="ECO:0007669"/>
    <property type="project" value="UniProtKB-ARBA"/>
</dbReference>
<comment type="similarity">
    <text evidence="7">Belongs to the class-III pyridoxal-phosphate-dependent aminotransferase family.</text>
</comment>
<dbReference type="InterPro" id="IPR005814">
    <property type="entry name" value="Aminotrans_3"/>
</dbReference>
<dbReference type="CDD" id="cd00610">
    <property type="entry name" value="OAT_like"/>
    <property type="match status" value="1"/>
</dbReference>
<dbReference type="InterPro" id="IPR015424">
    <property type="entry name" value="PyrdxlP-dep_Trfase"/>
</dbReference>
<keyword evidence="5 7" id="KW-0663">Pyridoxal phosphate</keyword>
<dbReference type="PROSITE" id="PS00600">
    <property type="entry name" value="AA_TRANSFER_CLASS_3"/>
    <property type="match status" value="1"/>
</dbReference>
<dbReference type="PANTHER" id="PTHR11986">
    <property type="entry name" value="AMINOTRANSFERASE CLASS III"/>
    <property type="match status" value="1"/>
</dbReference>
<proteinExistence type="inferred from homology"/>
<dbReference type="InterPro" id="IPR004636">
    <property type="entry name" value="AcOrn/SuccOrn_fam"/>
</dbReference>
<dbReference type="NCBIfam" id="TIGR00707">
    <property type="entry name" value="argD"/>
    <property type="match status" value="1"/>
</dbReference>
<dbReference type="AlphaFoldDB" id="A0A8J7MF86"/>
<name>A0A8J7MF86_9BACT</name>
<evidence type="ECO:0000313" key="8">
    <source>
        <dbReference type="EMBL" id="MBK1791603.1"/>
    </source>
</evidence>
<protein>
    <submittedName>
        <fullName evidence="8">Acetylornithine/succinylornithine family transaminase</fullName>
    </submittedName>
</protein>
<reference evidence="8" key="1">
    <citation type="submission" date="2021-01" db="EMBL/GenBank/DDBJ databases">
        <title>Modified the classification status of verrucomicrobia.</title>
        <authorList>
            <person name="Feng X."/>
        </authorList>
    </citation>
    <scope>NUCLEOTIDE SEQUENCE</scope>
    <source>
        <strain evidence="8">_KCTC 22039</strain>
    </source>
</reference>
<dbReference type="InterPro" id="IPR050103">
    <property type="entry name" value="Class-III_PLP-dep_AT"/>
</dbReference>
<dbReference type="FunFam" id="3.40.640.10:FF:000004">
    <property type="entry name" value="Acetylornithine aminotransferase"/>
    <property type="match status" value="1"/>
</dbReference>
<evidence type="ECO:0000256" key="7">
    <source>
        <dbReference type="RuleBase" id="RU003560"/>
    </source>
</evidence>
<evidence type="ECO:0000256" key="1">
    <source>
        <dbReference type="ARBA" id="ARBA00001933"/>
    </source>
</evidence>
<dbReference type="Gene3D" id="3.40.640.10">
    <property type="entry name" value="Type I PLP-dependent aspartate aminotransferase-like (Major domain)"/>
    <property type="match status" value="1"/>
</dbReference>
<dbReference type="RefSeq" id="WP_200311599.1">
    <property type="nucleotide sequence ID" value="NZ_JAENIM010000039.1"/>
</dbReference>
<evidence type="ECO:0000256" key="4">
    <source>
        <dbReference type="ARBA" id="ARBA00022679"/>
    </source>
</evidence>
<evidence type="ECO:0000256" key="2">
    <source>
        <dbReference type="ARBA" id="ARBA00022576"/>
    </source>
</evidence>
<keyword evidence="9" id="KW-1185">Reference proteome</keyword>
<comment type="cofactor">
    <cofactor evidence="1">
        <name>pyridoxal 5'-phosphate</name>
        <dbReference type="ChEBI" id="CHEBI:597326"/>
    </cofactor>
</comment>
<dbReference type="PIRSF" id="PIRSF000521">
    <property type="entry name" value="Transaminase_4ab_Lys_Orn"/>
    <property type="match status" value="1"/>
</dbReference>
<dbReference type="InterPro" id="IPR015422">
    <property type="entry name" value="PyrdxlP-dep_Trfase_small"/>
</dbReference>
<gene>
    <name evidence="8" type="ORF">JIN82_10615</name>
</gene>
<evidence type="ECO:0000256" key="3">
    <source>
        <dbReference type="ARBA" id="ARBA00022605"/>
    </source>
</evidence>
<dbReference type="PANTHER" id="PTHR11986:SF79">
    <property type="entry name" value="ACETYLORNITHINE AMINOTRANSFERASE, MITOCHONDRIAL"/>
    <property type="match status" value="1"/>
</dbReference>
<comment type="pathway">
    <text evidence="6">Amino-acid biosynthesis.</text>
</comment>
<evidence type="ECO:0000256" key="6">
    <source>
        <dbReference type="ARBA" id="ARBA00029440"/>
    </source>
</evidence>
<keyword evidence="4" id="KW-0808">Transferase</keyword>
<dbReference type="GO" id="GO:0030170">
    <property type="term" value="F:pyridoxal phosphate binding"/>
    <property type="evidence" value="ECO:0007669"/>
    <property type="project" value="InterPro"/>
</dbReference>
<dbReference type="Pfam" id="PF00202">
    <property type="entry name" value="Aminotran_3"/>
    <property type="match status" value="1"/>
</dbReference>
<dbReference type="Proteomes" id="UP000624703">
    <property type="component" value="Unassembled WGS sequence"/>
</dbReference>
<dbReference type="InterPro" id="IPR015421">
    <property type="entry name" value="PyrdxlP-dep_Trfase_major"/>
</dbReference>
<keyword evidence="2" id="KW-0032">Aminotransferase</keyword>